<evidence type="ECO:0000256" key="7">
    <source>
        <dbReference type="ARBA" id="ARBA00023034"/>
    </source>
</evidence>
<keyword evidence="11" id="KW-1185">Reference proteome</keyword>
<keyword evidence="7" id="KW-0333">Golgi apparatus</keyword>
<dbReference type="PANTHER" id="PTHR13572">
    <property type="entry name" value="ENDO-ALPHA-1,2-MANNOSIDASE"/>
    <property type="match status" value="1"/>
</dbReference>
<dbReference type="CDD" id="cd11574">
    <property type="entry name" value="GH99"/>
    <property type="match status" value="1"/>
</dbReference>
<dbReference type="InterPro" id="IPR026071">
    <property type="entry name" value="Glyco_Hydrolase_99"/>
</dbReference>
<proteinExistence type="inferred from homology"/>
<dbReference type="PANTHER" id="PTHR13572:SF4">
    <property type="entry name" value="RE57134P"/>
    <property type="match status" value="1"/>
</dbReference>
<comment type="similarity">
    <text evidence="2">Belongs to the glycosyl hydrolase 99 family.</text>
</comment>
<feature type="transmembrane region" description="Helical" evidence="9">
    <location>
        <begin position="9"/>
        <end position="28"/>
    </location>
</feature>
<dbReference type="GO" id="GO:0004559">
    <property type="term" value="F:alpha-mannosidase activity"/>
    <property type="evidence" value="ECO:0007669"/>
    <property type="project" value="TreeGrafter"/>
</dbReference>
<evidence type="ECO:0000256" key="2">
    <source>
        <dbReference type="ARBA" id="ARBA00009559"/>
    </source>
</evidence>
<keyword evidence="4" id="KW-0378">Hydrolase</keyword>
<evidence type="ECO:0000256" key="5">
    <source>
        <dbReference type="ARBA" id="ARBA00022968"/>
    </source>
</evidence>
<evidence type="ECO:0000256" key="4">
    <source>
        <dbReference type="ARBA" id="ARBA00022801"/>
    </source>
</evidence>
<dbReference type="EMBL" id="CAJPEV010000328">
    <property type="protein sequence ID" value="CAG0884043.1"/>
    <property type="molecule type" value="Genomic_DNA"/>
</dbReference>
<evidence type="ECO:0000256" key="3">
    <source>
        <dbReference type="ARBA" id="ARBA00022692"/>
    </source>
</evidence>
<dbReference type="AlphaFoldDB" id="A0A7R8ZZN0"/>
<organism evidence="10">
    <name type="scientific">Darwinula stevensoni</name>
    <dbReference type="NCBI Taxonomy" id="69355"/>
    <lineage>
        <taxon>Eukaryota</taxon>
        <taxon>Metazoa</taxon>
        <taxon>Ecdysozoa</taxon>
        <taxon>Arthropoda</taxon>
        <taxon>Crustacea</taxon>
        <taxon>Oligostraca</taxon>
        <taxon>Ostracoda</taxon>
        <taxon>Podocopa</taxon>
        <taxon>Podocopida</taxon>
        <taxon>Darwinulocopina</taxon>
        <taxon>Darwinuloidea</taxon>
        <taxon>Darwinulidae</taxon>
        <taxon>Darwinula</taxon>
    </lineage>
</organism>
<dbReference type="OrthoDB" id="406152at2759"/>
<evidence type="ECO:0000313" key="10">
    <source>
        <dbReference type="EMBL" id="CAD7242860.1"/>
    </source>
</evidence>
<keyword evidence="6 9" id="KW-1133">Transmembrane helix</keyword>
<dbReference type="FunFam" id="3.20.20.80:FF:000019">
    <property type="entry name" value="glycoprotein endo-alpha-1,2-mannosidase"/>
    <property type="match status" value="1"/>
</dbReference>
<dbReference type="Proteomes" id="UP000677054">
    <property type="component" value="Unassembled WGS sequence"/>
</dbReference>
<keyword evidence="8 9" id="KW-0472">Membrane</keyword>
<evidence type="ECO:0000313" key="11">
    <source>
        <dbReference type="Proteomes" id="UP000677054"/>
    </source>
</evidence>
<comment type="subcellular location">
    <subcellularLocation>
        <location evidence="1">Golgi apparatus membrane</location>
        <topology evidence="1">Single-pass type II membrane protein</topology>
    </subcellularLocation>
</comment>
<reference evidence="10" key="1">
    <citation type="submission" date="2020-11" db="EMBL/GenBank/DDBJ databases">
        <authorList>
            <person name="Tran Van P."/>
        </authorList>
    </citation>
    <scope>NUCLEOTIDE SEQUENCE</scope>
</reference>
<gene>
    <name evidence="10" type="ORF">DSTB1V02_LOCUS2803</name>
</gene>
<dbReference type="Gene3D" id="3.20.20.80">
    <property type="entry name" value="Glycosidases"/>
    <property type="match status" value="1"/>
</dbReference>
<name>A0A7R8ZZN0_9CRUS</name>
<evidence type="ECO:0000256" key="8">
    <source>
        <dbReference type="ARBA" id="ARBA00023136"/>
    </source>
</evidence>
<evidence type="ECO:0000256" key="9">
    <source>
        <dbReference type="SAM" id="Phobius"/>
    </source>
</evidence>
<dbReference type="GO" id="GO:0000139">
    <property type="term" value="C:Golgi membrane"/>
    <property type="evidence" value="ECO:0007669"/>
    <property type="project" value="UniProtKB-SubCell"/>
</dbReference>
<dbReference type="Pfam" id="PF16317">
    <property type="entry name" value="Glyco_hydro_99"/>
    <property type="match status" value="1"/>
</dbReference>
<evidence type="ECO:0000256" key="6">
    <source>
        <dbReference type="ARBA" id="ARBA00022989"/>
    </source>
</evidence>
<sequence length="448" mass="52101">MLPRCRRRIPFITGTLFLFTTVLIFMMIQDFHSFPASRHDMNPSDRNLYKDSRVDAGTAFAAMREDPLEDGRYEADDVKEKEALSPSDEKKNHMIVNYDVHIFYYPWYGNPEVDGDWYHWNHQYLPHWEKKSNLDGQRHQPPDDIGANFYPQLGPYSSADEITIRMHMKQIQSAGIGVVVVSWYPPHMADQEGKEPDSLMSKLLIAAEEQNLKVALQIEPFKCRSATTMRDALTYAFHTYGSHPAFYKTRRGTRDLPVIYIYDSYLVTDEEWKRLLLPSGNLTVRSTDLDAIFLGLLVEARHIQSIHQSGFDGAYTYFAAKDFSFGSTWALWVQTSRSFHAKKLLFVPSVGPGYIDTRIRPWNGVTTRLRNDGGYYNSSWRYALGARPDFVSITSFNEWHEGSQIEPAIPKEIDSFRYIDYTPQKPDYYLQLTRTWISSWNQKRKSRD</sequence>
<dbReference type="EMBL" id="LR899845">
    <property type="protein sequence ID" value="CAD7242860.1"/>
    <property type="molecule type" value="Genomic_DNA"/>
</dbReference>
<keyword evidence="5" id="KW-0735">Signal-anchor</keyword>
<accession>A0A7R8ZZN0</accession>
<evidence type="ECO:0008006" key="12">
    <source>
        <dbReference type="Google" id="ProtNLM"/>
    </source>
</evidence>
<protein>
    <recommendedName>
        <fullName evidence="12">Glycoprotein endo-alpha-1,2-mannosidase</fullName>
    </recommendedName>
</protein>
<keyword evidence="3 9" id="KW-0812">Transmembrane</keyword>
<evidence type="ECO:0000256" key="1">
    <source>
        <dbReference type="ARBA" id="ARBA00004323"/>
    </source>
</evidence>